<dbReference type="Pfam" id="PF12646">
    <property type="entry name" value="DUF3783"/>
    <property type="match status" value="1"/>
</dbReference>
<accession>A0A6L5YPK7</accession>
<organism evidence="1 2">
    <name type="scientific">Roseburia porci</name>
    <dbReference type="NCBI Taxonomy" id="2605790"/>
    <lineage>
        <taxon>Bacteria</taxon>
        <taxon>Bacillati</taxon>
        <taxon>Bacillota</taxon>
        <taxon>Clostridia</taxon>
        <taxon>Lachnospirales</taxon>
        <taxon>Lachnospiraceae</taxon>
        <taxon>Roseburia</taxon>
    </lineage>
</organism>
<evidence type="ECO:0000313" key="2">
    <source>
        <dbReference type="Proteomes" id="UP000474024"/>
    </source>
</evidence>
<keyword evidence="2" id="KW-1185">Reference proteome</keyword>
<comment type="caution">
    <text evidence="1">The sequence shown here is derived from an EMBL/GenBank/DDBJ whole genome shotgun (WGS) entry which is preliminary data.</text>
</comment>
<gene>
    <name evidence="1" type="ORF">FYJ75_01740</name>
</gene>
<dbReference type="Proteomes" id="UP000474024">
    <property type="component" value="Unassembled WGS sequence"/>
</dbReference>
<dbReference type="EMBL" id="VUNI01000002">
    <property type="protein sequence ID" value="MST73756.1"/>
    <property type="molecule type" value="Genomic_DNA"/>
</dbReference>
<dbReference type="AlphaFoldDB" id="A0A6L5YPK7"/>
<dbReference type="RefSeq" id="WP_154428218.1">
    <property type="nucleotide sequence ID" value="NZ_VUNI01000002.1"/>
</dbReference>
<evidence type="ECO:0000313" key="1">
    <source>
        <dbReference type="EMBL" id="MST73756.1"/>
    </source>
</evidence>
<proteinExistence type="predicted"/>
<sequence>MAAKQTILLFHVSTEKEQKIREMCKTLGIEVQTVDKKDYAKKLGYLAGIAGFKKENAIYQGTELPAEMLVFSGMDSDQVDVFLKTYRESHLAPIGCKAILTPDNVFWTADQLFRELLQEHMFFTKR</sequence>
<name>A0A6L5YPK7_9FIRM</name>
<protein>
    <submittedName>
        <fullName evidence="1">DUF3783 domain-containing protein</fullName>
    </submittedName>
</protein>
<reference evidence="1 2" key="1">
    <citation type="submission" date="2019-08" db="EMBL/GenBank/DDBJ databases">
        <title>In-depth cultivation of the pig gut microbiome towards novel bacterial diversity and tailored functional studies.</title>
        <authorList>
            <person name="Wylensek D."/>
            <person name="Hitch T.C.A."/>
            <person name="Clavel T."/>
        </authorList>
    </citation>
    <scope>NUCLEOTIDE SEQUENCE [LARGE SCALE GENOMIC DNA]</scope>
    <source>
        <strain evidence="1 2">MUC/MUC-530-WT-4D</strain>
    </source>
</reference>
<dbReference type="InterPro" id="IPR016621">
    <property type="entry name" value="UCP014543"/>
</dbReference>